<feature type="domain" description="Enoyl reductase (ER)" evidence="1">
    <location>
        <begin position="10"/>
        <end position="318"/>
    </location>
</feature>
<dbReference type="InterPro" id="IPR011032">
    <property type="entry name" value="GroES-like_sf"/>
</dbReference>
<dbReference type="InterPro" id="IPR020843">
    <property type="entry name" value="ER"/>
</dbReference>
<dbReference type="InterPro" id="IPR013154">
    <property type="entry name" value="ADH-like_N"/>
</dbReference>
<dbReference type="EMBL" id="CP059851">
    <property type="protein sequence ID" value="QMW24022.1"/>
    <property type="molecule type" value="Genomic_DNA"/>
</dbReference>
<dbReference type="Gene3D" id="3.90.180.10">
    <property type="entry name" value="Medium-chain alcohol dehydrogenases, catalytic domain"/>
    <property type="match status" value="1"/>
</dbReference>
<keyword evidence="3" id="KW-1185">Reference proteome</keyword>
<dbReference type="AlphaFoldDB" id="A0A7G5IKY0"/>
<proteinExistence type="predicted"/>
<evidence type="ECO:0000259" key="1">
    <source>
        <dbReference type="SMART" id="SM00829"/>
    </source>
</evidence>
<sequence>MQAWRVSELRGIEALTLVPDAPEPPPPGEGEISVALTAAALNYPDLLMLSGGYQYKPPLPFTPGMEACGRVIAVGEGVSADLLGQRMVVGSRAGTLCERLTLPLRGVRPAPEALNDAEAAAFGVGALTAWVAFERGRLAAGERVLVTGAGGGMGLSAVAVAKALGAEVIAAAGSAAKLAAARAAGADATLLIDRAAPDFADAGALDLVFDPVGGALVPPALKALRWGGRYLVIGFVGGQAEPVPLNRFLLKGIEAIGVRAGEAGRQDPAAGRRHIHAIDALANAGKLHPHIGLSVPLAEAPRAFAAMAAGDLIGKAVVSIG</sequence>
<protein>
    <submittedName>
        <fullName evidence="2">Zinc-binding dehydrogenase</fullName>
    </submittedName>
</protein>
<dbReference type="PANTHER" id="PTHR43677">
    <property type="entry name" value="SHORT-CHAIN DEHYDROGENASE/REDUCTASE"/>
    <property type="match status" value="1"/>
</dbReference>
<dbReference type="SUPFAM" id="SSF50129">
    <property type="entry name" value="GroES-like"/>
    <property type="match status" value="1"/>
</dbReference>
<dbReference type="InterPro" id="IPR051397">
    <property type="entry name" value="Zn-ADH-like_protein"/>
</dbReference>
<gene>
    <name evidence="2" type="ORF">H3309_06035</name>
</gene>
<organism evidence="2 3">
    <name type="scientific">Sandaracinobacteroides saxicola</name>
    <dbReference type="NCBI Taxonomy" id="2759707"/>
    <lineage>
        <taxon>Bacteria</taxon>
        <taxon>Pseudomonadati</taxon>
        <taxon>Pseudomonadota</taxon>
        <taxon>Alphaproteobacteria</taxon>
        <taxon>Sphingomonadales</taxon>
        <taxon>Sphingosinicellaceae</taxon>
        <taxon>Sandaracinobacteroides</taxon>
    </lineage>
</organism>
<accession>A0A7G5IKY0</accession>
<dbReference type="InterPro" id="IPR013149">
    <property type="entry name" value="ADH-like_C"/>
</dbReference>
<dbReference type="RefSeq" id="WP_182297845.1">
    <property type="nucleotide sequence ID" value="NZ_CP059851.1"/>
</dbReference>
<dbReference type="Proteomes" id="UP000515292">
    <property type="component" value="Chromosome"/>
</dbReference>
<dbReference type="Gene3D" id="3.40.50.720">
    <property type="entry name" value="NAD(P)-binding Rossmann-like Domain"/>
    <property type="match status" value="1"/>
</dbReference>
<dbReference type="Pfam" id="PF08240">
    <property type="entry name" value="ADH_N"/>
    <property type="match status" value="1"/>
</dbReference>
<evidence type="ECO:0000313" key="3">
    <source>
        <dbReference type="Proteomes" id="UP000515292"/>
    </source>
</evidence>
<dbReference type="PANTHER" id="PTHR43677:SF4">
    <property type="entry name" value="QUINONE OXIDOREDUCTASE-LIKE PROTEIN 2"/>
    <property type="match status" value="1"/>
</dbReference>
<name>A0A7G5IKY0_9SPHN</name>
<dbReference type="GO" id="GO:0016491">
    <property type="term" value="F:oxidoreductase activity"/>
    <property type="evidence" value="ECO:0007669"/>
    <property type="project" value="InterPro"/>
</dbReference>
<dbReference type="SUPFAM" id="SSF51735">
    <property type="entry name" value="NAD(P)-binding Rossmann-fold domains"/>
    <property type="match status" value="1"/>
</dbReference>
<evidence type="ECO:0000313" key="2">
    <source>
        <dbReference type="EMBL" id="QMW24022.1"/>
    </source>
</evidence>
<dbReference type="SMART" id="SM00829">
    <property type="entry name" value="PKS_ER"/>
    <property type="match status" value="1"/>
</dbReference>
<dbReference type="InterPro" id="IPR036291">
    <property type="entry name" value="NAD(P)-bd_dom_sf"/>
</dbReference>
<dbReference type="KEGG" id="sand:H3309_06035"/>
<dbReference type="Pfam" id="PF00107">
    <property type="entry name" value="ADH_zinc_N"/>
    <property type="match status" value="1"/>
</dbReference>
<reference evidence="2 3" key="1">
    <citation type="submission" date="2020-07" db="EMBL/GenBank/DDBJ databases">
        <title>Complete genome sequence for Sandaracinobacter sp. M6.</title>
        <authorList>
            <person name="Tang Y."/>
            <person name="Liu Q."/>
            <person name="Guo Z."/>
            <person name="Lei P."/>
            <person name="Huang B."/>
        </authorList>
    </citation>
    <scope>NUCLEOTIDE SEQUENCE [LARGE SCALE GENOMIC DNA]</scope>
    <source>
        <strain evidence="2 3">M6</strain>
    </source>
</reference>